<evidence type="ECO:0000313" key="2">
    <source>
        <dbReference type="Proteomes" id="UP000007820"/>
    </source>
</evidence>
<proteinExistence type="predicted"/>
<organism evidence="1 2">
    <name type="scientific">Prevotella dentalis (strain ATCC 49559 / DSM 3688 / JCM 13448 / NCTC 12043 / ES 2772)</name>
    <name type="common">Mitsuokella dentalis</name>
    <dbReference type="NCBI Taxonomy" id="908937"/>
    <lineage>
        <taxon>Bacteria</taxon>
        <taxon>Pseudomonadati</taxon>
        <taxon>Bacteroidota</taxon>
        <taxon>Bacteroidia</taxon>
        <taxon>Bacteroidales</taxon>
        <taxon>Prevotellaceae</taxon>
        <taxon>Prevotella</taxon>
    </lineage>
</organism>
<accession>F9D465</accession>
<reference evidence="1 2" key="1">
    <citation type="submission" date="2011-04" db="EMBL/GenBank/DDBJ databases">
        <authorList>
            <person name="Muzny D."/>
            <person name="Qin X."/>
            <person name="Deng J."/>
            <person name="Jiang H."/>
            <person name="Liu Y."/>
            <person name="Qu J."/>
            <person name="Song X.-Z."/>
            <person name="Zhang L."/>
            <person name="Thornton R."/>
            <person name="Coyle M."/>
            <person name="Francisco L."/>
            <person name="Jackson L."/>
            <person name="Javaid M."/>
            <person name="Korchina V."/>
            <person name="Kovar C."/>
            <person name="Mata R."/>
            <person name="Mathew T."/>
            <person name="Ngo R."/>
            <person name="Nguyen L."/>
            <person name="Nguyen N."/>
            <person name="Okwuonu G."/>
            <person name="Ongeri F."/>
            <person name="Pham C."/>
            <person name="Simmons D."/>
            <person name="Wilczek-Boney K."/>
            <person name="Hale W."/>
            <person name="Jakkamsetti A."/>
            <person name="Pham P."/>
            <person name="Ruth R."/>
            <person name="San Lucas F."/>
            <person name="Warren J."/>
            <person name="Zhang J."/>
            <person name="Zhao Z."/>
            <person name="Zhou C."/>
            <person name="Zhu D."/>
            <person name="Lee S."/>
            <person name="Bess C."/>
            <person name="Blankenburg K."/>
            <person name="Forbes L."/>
            <person name="Fu Q."/>
            <person name="Gubbala S."/>
            <person name="Hirani K."/>
            <person name="Jayaseelan J.C."/>
            <person name="Lara F."/>
            <person name="Munidasa M."/>
            <person name="Palculict T."/>
            <person name="Patil S."/>
            <person name="Pu L.-L."/>
            <person name="Saada N."/>
            <person name="Tang L."/>
            <person name="Weissenberger G."/>
            <person name="Zhu Y."/>
            <person name="Hemphill L."/>
            <person name="Shang Y."/>
            <person name="Youmans B."/>
            <person name="Ayvaz T."/>
            <person name="Ross M."/>
            <person name="Santibanez J."/>
            <person name="Aqrawi P."/>
            <person name="Gross S."/>
            <person name="Joshi V."/>
            <person name="Fowler G."/>
            <person name="Nazareth L."/>
            <person name="Reid J."/>
            <person name="Worley K."/>
            <person name="Petrosino J."/>
            <person name="Highlander S."/>
            <person name="Gibbs R."/>
        </authorList>
    </citation>
    <scope>NUCLEOTIDE SEQUENCE [LARGE SCALE GENOMIC DNA]</scope>
    <source>
        <strain evidence="1 2">DSM 3688</strain>
    </source>
</reference>
<comment type="caution">
    <text evidence="1">The sequence shown here is derived from an EMBL/GenBank/DDBJ whole genome shotgun (WGS) entry which is preliminary data.</text>
</comment>
<dbReference type="AlphaFoldDB" id="F9D465"/>
<gene>
    <name evidence="1" type="ORF">HMPREF9136_1643</name>
</gene>
<sequence>MLGYPAGRIDKNKGAVTTIAKTPFHIIEKKEMLKTLSVSKYYGKNLHNTK</sequence>
<dbReference type="Proteomes" id="UP000007820">
    <property type="component" value="Unassembled WGS sequence"/>
</dbReference>
<name>F9D465_PREDD</name>
<evidence type="ECO:0000313" key="1">
    <source>
        <dbReference type="EMBL" id="EGQ14108.1"/>
    </source>
</evidence>
<dbReference type="EMBL" id="AFPW01000023">
    <property type="protein sequence ID" value="EGQ14108.1"/>
    <property type="molecule type" value="Genomic_DNA"/>
</dbReference>
<protein>
    <submittedName>
        <fullName evidence="1">Uncharacterized protein</fullName>
    </submittedName>
</protein>